<dbReference type="AlphaFoldDB" id="A0A7W6WE09"/>
<protein>
    <submittedName>
        <fullName evidence="1">Uncharacterized protein</fullName>
    </submittedName>
</protein>
<name>A0A7W6WE09_9HYPH</name>
<evidence type="ECO:0000313" key="1">
    <source>
        <dbReference type="EMBL" id="MBB4274174.1"/>
    </source>
</evidence>
<accession>A0A7W6WE09</accession>
<dbReference type="Proteomes" id="UP000533641">
    <property type="component" value="Unassembled WGS sequence"/>
</dbReference>
<organism evidence="1 2">
    <name type="scientific">Rhizobium mongolense</name>
    <dbReference type="NCBI Taxonomy" id="57676"/>
    <lineage>
        <taxon>Bacteria</taxon>
        <taxon>Pseudomonadati</taxon>
        <taxon>Pseudomonadota</taxon>
        <taxon>Alphaproteobacteria</taxon>
        <taxon>Hyphomicrobiales</taxon>
        <taxon>Rhizobiaceae</taxon>
        <taxon>Rhizobium/Agrobacterium group</taxon>
        <taxon>Rhizobium</taxon>
    </lineage>
</organism>
<sequence length="52" mass="5780">MNDHPFIRALQGEDDRLTPIYLHDVKLPTNSGGLPVMSVFIGRFRARGEVAA</sequence>
<proteinExistence type="predicted"/>
<gene>
    <name evidence="1" type="ORF">GGE12_001929</name>
</gene>
<comment type="caution">
    <text evidence="1">The sequence shown here is derived from an EMBL/GenBank/DDBJ whole genome shotgun (WGS) entry which is preliminary data.</text>
</comment>
<evidence type="ECO:0000313" key="2">
    <source>
        <dbReference type="Proteomes" id="UP000533641"/>
    </source>
</evidence>
<reference evidence="1 2" key="1">
    <citation type="submission" date="2020-08" db="EMBL/GenBank/DDBJ databases">
        <title>Genomic Encyclopedia of Type Strains, Phase IV (KMG-V): Genome sequencing to study the core and pangenomes of soil and plant-associated prokaryotes.</title>
        <authorList>
            <person name="Whitman W."/>
        </authorList>
    </citation>
    <scope>NUCLEOTIDE SEQUENCE [LARGE SCALE GENOMIC DNA]</scope>
    <source>
        <strain evidence="1 2">SEMIA 402</strain>
    </source>
</reference>
<dbReference type="EMBL" id="JACIGM010000003">
    <property type="protein sequence ID" value="MBB4274174.1"/>
    <property type="molecule type" value="Genomic_DNA"/>
</dbReference>